<dbReference type="InterPro" id="IPR002661">
    <property type="entry name" value="Ribosome_recyc_fac"/>
</dbReference>
<dbReference type="InterPro" id="IPR023584">
    <property type="entry name" value="Ribosome_recyc_fac_dom"/>
</dbReference>
<keyword evidence="6" id="KW-1185">Reference proteome</keyword>
<evidence type="ECO:0000313" key="5">
    <source>
        <dbReference type="EMBL" id="UOO82280.1"/>
    </source>
</evidence>
<dbReference type="RefSeq" id="WP_244785831.1">
    <property type="nucleotide sequence ID" value="NZ_CP091508.1"/>
</dbReference>
<dbReference type="Pfam" id="PF01765">
    <property type="entry name" value="RRF"/>
    <property type="match status" value="1"/>
</dbReference>
<comment type="similarity">
    <text evidence="1 3">Belongs to the RRF family.</text>
</comment>
<dbReference type="CDD" id="cd00520">
    <property type="entry name" value="RRF"/>
    <property type="match status" value="1"/>
</dbReference>
<gene>
    <name evidence="3 5" type="primary">frr</name>
    <name evidence="5" type="ORF">LVJ83_02030</name>
</gene>
<keyword evidence="2 3" id="KW-0648">Protein biosynthesis</keyword>
<dbReference type="Gene3D" id="3.30.1360.40">
    <property type="match status" value="1"/>
</dbReference>
<evidence type="ECO:0000259" key="4">
    <source>
        <dbReference type="Pfam" id="PF01765"/>
    </source>
</evidence>
<dbReference type="PANTHER" id="PTHR20982">
    <property type="entry name" value="RIBOSOME RECYCLING FACTOR"/>
    <property type="match status" value="1"/>
</dbReference>
<dbReference type="Gene3D" id="1.10.132.20">
    <property type="entry name" value="Ribosome-recycling factor"/>
    <property type="match status" value="1"/>
</dbReference>
<comment type="subcellular location">
    <subcellularLocation>
        <location evidence="3">Cytoplasm</location>
    </subcellularLocation>
</comment>
<evidence type="ECO:0000313" key="6">
    <source>
        <dbReference type="Proteomes" id="UP000829817"/>
    </source>
</evidence>
<proteinExistence type="inferred from homology"/>
<comment type="function">
    <text evidence="3">Responsible for the release of ribosomes from messenger RNA at the termination of protein biosynthesis. May increase the efficiency of translation by recycling ribosomes from one round of translation to another.</text>
</comment>
<reference evidence="5 6" key="1">
    <citation type="journal article" date="2022" name="Res Sq">
        <title>Evolution of multicellular longitudinally dividing oral cavity symbionts (Neisseriaceae).</title>
        <authorList>
            <person name="Nyongesa S."/>
            <person name="Weber P."/>
            <person name="Bernet E."/>
            <person name="Pullido F."/>
            <person name="Nieckarz M."/>
            <person name="Delaby M."/>
            <person name="Nieves C."/>
            <person name="Viehboeck T."/>
            <person name="Krause N."/>
            <person name="Rivera-Millot A."/>
            <person name="Nakamura A."/>
            <person name="Vischer N."/>
            <person name="VanNieuwenhze M."/>
            <person name="Brun Y."/>
            <person name="Cava F."/>
            <person name="Bulgheresi S."/>
            <person name="Veyrier F."/>
        </authorList>
    </citation>
    <scope>NUCLEOTIDE SEQUENCE [LARGE SCALE GENOMIC DNA]</scope>
    <source>
        <strain evidence="5 6">CCUG 63373m</strain>
    </source>
</reference>
<evidence type="ECO:0000256" key="2">
    <source>
        <dbReference type="ARBA" id="ARBA00022917"/>
    </source>
</evidence>
<protein>
    <recommendedName>
        <fullName evidence="3">Ribosome-recycling factor</fullName>
        <shortName evidence="3">RRF</shortName>
    </recommendedName>
    <alternativeName>
        <fullName evidence="3">Ribosome-releasing factor</fullName>
    </alternativeName>
</protein>
<dbReference type="EMBL" id="CP091508">
    <property type="protein sequence ID" value="UOO82280.1"/>
    <property type="molecule type" value="Genomic_DNA"/>
</dbReference>
<organism evidence="5 6">
    <name type="scientific">Uruburuella testudinis</name>
    <dbReference type="NCBI Taxonomy" id="1282863"/>
    <lineage>
        <taxon>Bacteria</taxon>
        <taxon>Pseudomonadati</taxon>
        <taxon>Pseudomonadota</taxon>
        <taxon>Betaproteobacteria</taxon>
        <taxon>Neisseriales</taxon>
        <taxon>Neisseriaceae</taxon>
        <taxon>Uruburuella</taxon>
    </lineage>
</organism>
<evidence type="ECO:0000256" key="1">
    <source>
        <dbReference type="ARBA" id="ARBA00005912"/>
    </source>
</evidence>
<accession>A0ABY4DTA9</accession>
<keyword evidence="3" id="KW-0963">Cytoplasm</keyword>
<name>A0ABY4DTA9_9NEIS</name>
<dbReference type="HAMAP" id="MF_00040">
    <property type="entry name" value="RRF"/>
    <property type="match status" value="1"/>
</dbReference>
<sequence>MINDIQKNADSKMQRSLEVLKENLAKVRTGRAHTGLLDQVDVEYYGSPVPVSQVANVTLIDARTIGVKPFESNMTNAIEKAIRDSNLGLNPAAMGDLIRVPMPMLTEERRKDLIKVVRSEAEEGRVAIRNVRRDANNDFKRLLKDKEISEDDARRGEEQIQKLTDKYIGEADKMLAAKEEDLLAI</sequence>
<feature type="domain" description="Ribosome recycling factor" evidence="4">
    <location>
        <begin position="20"/>
        <end position="183"/>
    </location>
</feature>
<dbReference type="InterPro" id="IPR036191">
    <property type="entry name" value="RRF_sf"/>
</dbReference>
<evidence type="ECO:0000256" key="3">
    <source>
        <dbReference type="HAMAP-Rule" id="MF_00040"/>
    </source>
</evidence>
<dbReference type="Proteomes" id="UP000829817">
    <property type="component" value="Chromosome"/>
</dbReference>
<dbReference type="NCBIfam" id="TIGR00496">
    <property type="entry name" value="frr"/>
    <property type="match status" value="1"/>
</dbReference>
<dbReference type="PANTHER" id="PTHR20982:SF3">
    <property type="entry name" value="MITOCHONDRIAL RIBOSOME RECYCLING FACTOR PSEUDO 1"/>
    <property type="match status" value="1"/>
</dbReference>
<dbReference type="SUPFAM" id="SSF55194">
    <property type="entry name" value="Ribosome recycling factor, RRF"/>
    <property type="match status" value="1"/>
</dbReference>